<dbReference type="InterPro" id="IPR029063">
    <property type="entry name" value="SAM-dependent_MTases_sf"/>
</dbReference>
<keyword evidence="2" id="KW-1185">Reference proteome</keyword>
<comment type="caution">
    <text evidence="1">The sequence shown here is derived from an EMBL/GenBank/DDBJ whole genome shotgun (WGS) entry which is preliminary data.</text>
</comment>
<gene>
    <name evidence="1" type="ORF">AB1471_01395</name>
</gene>
<protein>
    <submittedName>
        <fullName evidence="1">tRNA (Adenine(22)-N(1))-methyltransferase TrmK</fullName>
    </submittedName>
</protein>
<dbReference type="EMBL" id="JBFMIA010000001">
    <property type="protein sequence ID" value="MEW9500449.1"/>
    <property type="molecule type" value="Genomic_DNA"/>
</dbReference>
<dbReference type="Proteomes" id="UP001556040">
    <property type="component" value="Unassembled WGS sequence"/>
</dbReference>
<dbReference type="Pfam" id="PF04816">
    <property type="entry name" value="TrmK"/>
    <property type="match status" value="1"/>
</dbReference>
<dbReference type="SUPFAM" id="SSF53335">
    <property type="entry name" value="S-adenosyl-L-methionine-dependent methyltransferases"/>
    <property type="match status" value="1"/>
</dbReference>
<dbReference type="Gene3D" id="3.40.50.150">
    <property type="entry name" value="Vaccinia Virus protein VP39"/>
    <property type="match status" value="1"/>
</dbReference>
<evidence type="ECO:0000313" key="2">
    <source>
        <dbReference type="Proteomes" id="UP001556040"/>
    </source>
</evidence>
<dbReference type="InterPro" id="IPR006901">
    <property type="entry name" value="TrmK"/>
</dbReference>
<accession>A0ABV3Q0G0</accession>
<dbReference type="PIRSF" id="PIRSF018637">
    <property type="entry name" value="TrmK"/>
    <property type="match status" value="1"/>
</dbReference>
<dbReference type="RefSeq" id="WP_367777734.1">
    <property type="nucleotide sequence ID" value="NZ_JBFMIA010000001.1"/>
</dbReference>
<dbReference type="PANTHER" id="PTHR38451">
    <property type="entry name" value="TRNA (ADENINE(22)-N(1))-METHYLTRANSFERASE"/>
    <property type="match status" value="1"/>
</dbReference>
<dbReference type="PANTHER" id="PTHR38451:SF1">
    <property type="entry name" value="TRNA (ADENINE(22)-N(1))-METHYLTRANSFERASE"/>
    <property type="match status" value="1"/>
</dbReference>
<reference evidence="1 2" key="1">
    <citation type="journal article" date="1979" name="Int. J. Syst. Evol. Microbiol.">
        <title>Bacillus globisporus subsp. marinus subsp. nov.</title>
        <authorList>
            <person name="Liu H."/>
        </authorList>
    </citation>
    <scope>NUCLEOTIDE SEQUENCE [LARGE SCALE GENOMIC DNA]</scope>
    <source>
        <strain evidence="1 2">DSM 1297</strain>
    </source>
</reference>
<proteinExistence type="predicted"/>
<name>A0ABV3Q0G0_9BACL</name>
<evidence type="ECO:0000313" key="1">
    <source>
        <dbReference type="EMBL" id="MEW9500449.1"/>
    </source>
</evidence>
<dbReference type="Gene3D" id="1.10.287.1890">
    <property type="match status" value="1"/>
</dbReference>
<sequence>MNSNQLSKRLHTVATFVPKGSTVADIGSDHAYLPCFLIHCQVATRAIAGEIVEGPYQSARRQVIEDGLDHLIEVRKGNGLAVIDTGEVEVVTIAGMGGPLIAQILEEGKDKLNGVKRLILQPNVSAISIRDWLIANGWSLIQEAILQEDGKIYEVLVAEQSEHPVSLTYSERLLGPYLIQEKSSVFQLKWQQEYKQWDRIKHQIDQAGKTVGVDEKKKELHNKMKIVQEVLQWEKR</sequence>
<organism evidence="1 2">
    <name type="scientific">Jeotgalibacillus marinus</name>
    <dbReference type="NCBI Taxonomy" id="86667"/>
    <lineage>
        <taxon>Bacteria</taxon>
        <taxon>Bacillati</taxon>
        <taxon>Bacillota</taxon>
        <taxon>Bacilli</taxon>
        <taxon>Bacillales</taxon>
        <taxon>Caryophanaceae</taxon>
        <taxon>Jeotgalibacillus</taxon>
    </lineage>
</organism>